<organism evidence="1 2">
    <name type="scientific">Chaetoceros tenuissimus</name>
    <dbReference type="NCBI Taxonomy" id="426638"/>
    <lineage>
        <taxon>Eukaryota</taxon>
        <taxon>Sar</taxon>
        <taxon>Stramenopiles</taxon>
        <taxon>Ochrophyta</taxon>
        <taxon>Bacillariophyta</taxon>
        <taxon>Coscinodiscophyceae</taxon>
        <taxon>Chaetocerotophycidae</taxon>
        <taxon>Chaetocerotales</taxon>
        <taxon>Chaetocerotaceae</taxon>
        <taxon>Chaetoceros</taxon>
    </lineage>
</organism>
<reference evidence="1 2" key="1">
    <citation type="journal article" date="2021" name="Sci. Rep.">
        <title>The genome of the diatom Chaetoceros tenuissimus carries an ancient integrated fragment of an extant virus.</title>
        <authorList>
            <person name="Hongo Y."/>
            <person name="Kimura K."/>
            <person name="Takaki Y."/>
            <person name="Yoshida Y."/>
            <person name="Baba S."/>
            <person name="Kobayashi G."/>
            <person name="Nagasaki K."/>
            <person name="Hano T."/>
            <person name="Tomaru Y."/>
        </authorList>
    </citation>
    <scope>NUCLEOTIDE SEQUENCE [LARGE SCALE GENOMIC DNA]</scope>
    <source>
        <strain evidence="1 2">NIES-3715</strain>
    </source>
</reference>
<comment type="caution">
    <text evidence="1">The sequence shown here is derived from an EMBL/GenBank/DDBJ whole genome shotgun (WGS) entry which is preliminary data.</text>
</comment>
<protein>
    <submittedName>
        <fullName evidence="1">Uncharacterized protein</fullName>
    </submittedName>
</protein>
<name>A0AAD3DAP1_9STRA</name>
<sequence length="236" mass="24767">MGNAAAKQVESAVVVDASTLVIDESSSIASSLVTKEKMSAKVKGMSMNTWVNASTGDILYSCKNKGLIKSHAILLDGEEKEVAIVVTAKKGMTTSTLYICKKTPSFEGQKAVSDEDLKKAGIEEGTELYVFAVIDSKRGMATGKGTYSLVTGEGKDEYDFELKDMYNAEKLSSMGYQAIFKEAESENVIAKAATKGVSMTPTIEFTKGVDLVALIMLGQTLAGDGSAGALAGAGVV</sequence>
<dbReference type="EMBL" id="BLLK01000069">
    <property type="protein sequence ID" value="GFH59766.1"/>
    <property type="molecule type" value="Genomic_DNA"/>
</dbReference>
<dbReference type="AlphaFoldDB" id="A0AAD3DAP1"/>
<dbReference type="Proteomes" id="UP001054902">
    <property type="component" value="Unassembled WGS sequence"/>
</dbReference>
<accession>A0AAD3DAP1</accession>
<evidence type="ECO:0000313" key="1">
    <source>
        <dbReference type="EMBL" id="GFH59766.1"/>
    </source>
</evidence>
<evidence type="ECO:0000313" key="2">
    <source>
        <dbReference type="Proteomes" id="UP001054902"/>
    </source>
</evidence>
<proteinExistence type="predicted"/>
<gene>
    <name evidence="1" type="ORF">CTEN210_16242</name>
</gene>
<keyword evidence="2" id="KW-1185">Reference proteome</keyword>